<dbReference type="GO" id="GO:0008033">
    <property type="term" value="P:tRNA processing"/>
    <property type="evidence" value="ECO:0007669"/>
    <property type="project" value="UniProtKB-KW"/>
</dbReference>
<feature type="domain" description="Archease" evidence="5">
    <location>
        <begin position="9"/>
        <end position="140"/>
    </location>
</feature>
<protein>
    <submittedName>
        <fullName evidence="6">SHS2 domain-containing protein</fullName>
    </submittedName>
</protein>
<evidence type="ECO:0000313" key="6">
    <source>
        <dbReference type="EMBL" id="RDI60453.1"/>
    </source>
</evidence>
<evidence type="ECO:0000313" key="7">
    <source>
        <dbReference type="Proteomes" id="UP000254869"/>
    </source>
</evidence>
<evidence type="ECO:0000256" key="3">
    <source>
        <dbReference type="ARBA" id="ARBA00022723"/>
    </source>
</evidence>
<dbReference type="Gene3D" id="3.55.10.10">
    <property type="entry name" value="Archease domain"/>
    <property type="match status" value="1"/>
</dbReference>
<evidence type="ECO:0000256" key="4">
    <source>
        <dbReference type="ARBA" id="ARBA00022837"/>
    </source>
</evidence>
<proteinExistence type="inferred from homology"/>
<dbReference type="STRING" id="1210086.GCA_001613105_04596"/>
<keyword evidence="2" id="KW-0819">tRNA processing</keyword>
<evidence type="ECO:0000259" key="5">
    <source>
        <dbReference type="Pfam" id="PF01951"/>
    </source>
</evidence>
<name>A0A370HPF5_9NOCA</name>
<accession>A0A370HPF5</accession>
<keyword evidence="3" id="KW-0479">Metal-binding</keyword>
<organism evidence="6 7">
    <name type="scientific">Nocardia pseudobrasiliensis</name>
    <dbReference type="NCBI Taxonomy" id="45979"/>
    <lineage>
        <taxon>Bacteria</taxon>
        <taxon>Bacillati</taxon>
        <taxon>Actinomycetota</taxon>
        <taxon>Actinomycetes</taxon>
        <taxon>Mycobacteriales</taxon>
        <taxon>Nocardiaceae</taxon>
        <taxon>Nocardia</taxon>
    </lineage>
</organism>
<dbReference type="Pfam" id="PF01951">
    <property type="entry name" value="Archease"/>
    <property type="match status" value="1"/>
</dbReference>
<keyword evidence="7" id="KW-1185">Reference proteome</keyword>
<dbReference type="AlphaFoldDB" id="A0A370HPF5"/>
<comment type="caution">
    <text evidence="6">The sequence shown here is derived from an EMBL/GenBank/DDBJ whole genome shotgun (WGS) entry which is preliminary data.</text>
</comment>
<comment type="similarity">
    <text evidence="1">Belongs to the archease family.</text>
</comment>
<evidence type="ECO:0000256" key="1">
    <source>
        <dbReference type="ARBA" id="ARBA00007963"/>
    </source>
</evidence>
<gene>
    <name evidence="6" type="ORF">DFR76_11583</name>
</gene>
<keyword evidence="4" id="KW-0106">Calcium</keyword>
<reference evidence="6 7" key="1">
    <citation type="submission" date="2018-07" db="EMBL/GenBank/DDBJ databases">
        <title>Genomic Encyclopedia of Type Strains, Phase IV (KMG-IV): sequencing the most valuable type-strain genomes for metagenomic binning, comparative biology and taxonomic classification.</title>
        <authorList>
            <person name="Goeker M."/>
        </authorList>
    </citation>
    <scope>NUCLEOTIDE SEQUENCE [LARGE SCALE GENOMIC DNA]</scope>
    <source>
        <strain evidence="6 7">DSM 44290</strain>
    </source>
</reference>
<dbReference type="SUPFAM" id="SSF69819">
    <property type="entry name" value="MTH1598-like"/>
    <property type="match status" value="1"/>
</dbReference>
<dbReference type="GO" id="GO:0046872">
    <property type="term" value="F:metal ion binding"/>
    <property type="evidence" value="ECO:0007669"/>
    <property type="project" value="UniProtKB-KW"/>
</dbReference>
<dbReference type="RefSeq" id="WP_068001158.1">
    <property type="nucleotide sequence ID" value="NZ_QQBC01000015.1"/>
</dbReference>
<dbReference type="Proteomes" id="UP000254869">
    <property type="component" value="Unassembled WGS sequence"/>
</dbReference>
<dbReference type="InterPro" id="IPR023572">
    <property type="entry name" value="Archease_dom"/>
</dbReference>
<sequence>MSLADTWHRLVPHSAGLRIEAWAPGREHCLAEAVAGLVDSFLGRPLPRPEVGVEWDLPADREENMLVRLLEEAIYQIDVFGRAPVAATVEATSSGLHVRFDMADLEHTEPCGPAPKAVLLHLLRFAPDTHGWNCAVTIDV</sequence>
<dbReference type="EMBL" id="QQBC01000015">
    <property type="protein sequence ID" value="RDI60453.1"/>
    <property type="molecule type" value="Genomic_DNA"/>
</dbReference>
<dbReference type="InterPro" id="IPR036820">
    <property type="entry name" value="Archease_dom_sf"/>
</dbReference>
<evidence type="ECO:0000256" key="2">
    <source>
        <dbReference type="ARBA" id="ARBA00022694"/>
    </source>
</evidence>